<dbReference type="AlphaFoldDB" id="A0A927CZK0"/>
<feature type="transmembrane region" description="Helical" evidence="1">
    <location>
        <begin position="49"/>
        <end position="68"/>
    </location>
</feature>
<dbReference type="EMBL" id="JACXSI010000015">
    <property type="protein sequence ID" value="MBD3108254.1"/>
    <property type="molecule type" value="Genomic_DNA"/>
</dbReference>
<evidence type="ECO:0000313" key="3">
    <source>
        <dbReference type="Proteomes" id="UP000602076"/>
    </source>
</evidence>
<accession>A0A927CZK0</accession>
<keyword evidence="1" id="KW-1133">Transmembrane helix</keyword>
<name>A0A927CZK0_9BACI</name>
<dbReference type="Proteomes" id="UP000602076">
    <property type="component" value="Unassembled WGS sequence"/>
</dbReference>
<keyword evidence="1" id="KW-0812">Transmembrane</keyword>
<proteinExistence type="predicted"/>
<evidence type="ECO:0000256" key="1">
    <source>
        <dbReference type="SAM" id="Phobius"/>
    </source>
</evidence>
<comment type="caution">
    <text evidence="2">The sequence shown here is derived from an EMBL/GenBank/DDBJ whole genome shotgun (WGS) entry which is preliminary data.</text>
</comment>
<protein>
    <submittedName>
        <fullName evidence="2">DUF485 domain-containing protein</fullName>
    </submittedName>
</protein>
<keyword evidence="3" id="KW-1185">Reference proteome</keyword>
<sequence length="92" mass="10616">MESFNQLVKKKRKFLFTTTFLFLVAYCLLPLLAFTDALQTKAVGNITWVWIYSLSLFLMTIILCTVYVKRAHKFDQEAAAVIAEYQQQKGGK</sequence>
<dbReference type="InterPro" id="IPR007436">
    <property type="entry name" value="DUF485"/>
</dbReference>
<reference evidence="2" key="1">
    <citation type="submission" date="2020-09" db="EMBL/GenBank/DDBJ databases">
        <title>Bacillus faecalis sp. nov., a moderately halophilic bacterium isolated from cow faeces.</title>
        <authorList>
            <person name="Jiang L."/>
            <person name="Lee J."/>
        </authorList>
    </citation>
    <scope>NUCLEOTIDE SEQUENCE</scope>
    <source>
        <strain evidence="2">AGMB 02131</strain>
    </source>
</reference>
<organism evidence="2 3">
    <name type="scientific">Peribacillus faecalis</name>
    <dbReference type="NCBI Taxonomy" id="2772559"/>
    <lineage>
        <taxon>Bacteria</taxon>
        <taxon>Bacillati</taxon>
        <taxon>Bacillota</taxon>
        <taxon>Bacilli</taxon>
        <taxon>Bacillales</taxon>
        <taxon>Bacillaceae</taxon>
        <taxon>Peribacillus</taxon>
    </lineage>
</organism>
<dbReference type="PANTHER" id="PTHR38441">
    <property type="entry name" value="INTEGRAL MEMBRANE PROTEIN-RELATED"/>
    <property type="match status" value="1"/>
</dbReference>
<dbReference type="Pfam" id="PF04341">
    <property type="entry name" value="DUF485"/>
    <property type="match status" value="1"/>
</dbReference>
<dbReference type="PANTHER" id="PTHR38441:SF1">
    <property type="entry name" value="MEMBRANE PROTEIN"/>
    <property type="match status" value="1"/>
</dbReference>
<gene>
    <name evidence="2" type="ORF">IEO70_07725</name>
</gene>
<evidence type="ECO:0000313" key="2">
    <source>
        <dbReference type="EMBL" id="MBD3108254.1"/>
    </source>
</evidence>
<keyword evidence="1" id="KW-0472">Membrane</keyword>